<dbReference type="Gene3D" id="2.60.40.10">
    <property type="entry name" value="Immunoglobulins"/>
    <property type="match status" value="2"/>
</dbReference>
<reference evidence="3" key="1">
    <citation type="journal article" date="2019" name="Int. J. Syst. Evol. Microbiol.">
        <title>The Global Catalogue of Microorganisms (GCM) 10K type strain sequencing project: providing services to taxonomists for standard genome sequencing and annotation.</title>
        <authorList>
            <consortium name="The Broad Institute Genomics Platform"/>
            <consortium name="The Broad Institute Genome Sequencing Center for Infectious Disease"/>
            <person name="Wu L."/>
            <person name="Ma J."/>
        </authorList>
    </citation>
    <scope>NUCLEOTIDE SEQUENCE [LARGE SCALE GENOMIC DNA]</scope>
    <source>
        <strain evidence="3">CGMCC 1.15774</strain>
    </source>
</reference>
<dbReference type="Proteomes" id="UP001595841">
    <property type="component" value="Unassembled WGS sequence"/>
</dbReference>
<dbReference type="EMBL" id="JBHSCL010000009">
    <property type="protein sequence ID" value="MFC4221742.1"/>
    <property type="molecule type" value="Genomic_DNA"/>
</dbReference>
<evidence type="ECO:0000256" key="1">
    <source>
        <dbReference type="SAM" id="SignalP"/>
    </source>
</evidence>
<dbReference type="RefSeq" id="WP_379766931.1">
    <property type="nucleotide sequence ID" value="NZ_JBHSCL010000009.1"/>
</dbReference>
<dbReference type="InterPro" id="IPR013783">
    <property type="entry name" value="Ig-like_fold"/>
</dbReference>
<protein>
    <submittedName>
        <fullName evidence="2">Gliding motility-associated C-terminal domain-containing protein</fullName>
    </submittedName>
</protein>
<gene>
    <name evidence="2" type="ORF">ACFOWS_16430</name>
</gene>
<organism evidence="2 3">
    <name type="scientific">Flagellimonas marina</name>
    <dbReference type="NCBI Taxonomy" id="1775168"/>
    <lineage>
        <taxon>Bacteria</taxon>
        <taxon>Pseudomonadati</taxon>
        <taxon>Bacteroidota</taxon>
        <taxon>Flavobacteriia</taxon>
        <taxon>Flavobacteriales</taxon>
        <taxon>Flavobacteriaceae</taxon>
        <taxon>Flagellimonas</taxon>
    </lineage>
</organism>
<dbReference type="Pfam" id="PF13585">
    <property type="entry name" value="CHU_C"/>
    <property type="match status" value="1"/>
</dbReference>
<feature type="signal peptide" evidence="1">
    <location>
        <begin position="1"/>
        <end position="27"/>
    </location>
</feature>
<feature type="chain" id="PRO_5046202385" evidence="1">
    <location>
        <begin position="28"/>
        <end position="753"/>
    </location>
</feature>
<evidence type="ECO:0000313" key="3">
    <source>
        <dbReference type="Proteomes" id="UP001595841"/>
    </source>
</evidence>
<comment type="caution">
    <text evidence="2">The sequence shown here is derived from an EMBL/GenBank/DDBJ whole genome shotgun (WGS) entry which is preliminary data.</text>
</comment>
<name>A0ABV8PS74_9FLAO</name>
<dbReference type="SUPFAM" id="SSF48726">
    <property type="entry name" value="Immunoglobulin"/>
    <property type="match status" value="1"/>
</dbReference>
<keyword evidence="1" id="KW-0732">Signal</keyword>
<dbReference type="InterPro" id="IPR036179">
    <property type="entry name" value="Ig-like_dom_sf"/>
</dbReference>
<proteinExistence type="predicted"/>
<accession>A0ABV8PS74</accession>
<keyword evidence="3" id="KW-1185">Reference proteome</keyword>
<sequence>MKKSSSTYGILVLAMAMMLLGNTSLTAQVLNKPIAADNPNLAGNSAWTAACASASFNEYFVNFTWSPPLVDSNNEFILELSDSYGNFGSPRELARVSDKNTVFDFEFEFALPNDIRGEGYKFRVRSTSPAKTSPASDAYPMYYIDYNSPLLISENGSGTIPSGGLIQICGGGSVTLKPHNIPNAGTYLYNWYRSGTLLAQKTESITVSTPGMYYVELDYGSICSGSANTLSNTIEISNGSSLGIAINGDSNVELCPGDPYTLEASISGMGLTYTWLKDGDVISGPTLEGSTFAVNTGISGFEGDYEVEISGPSACTERSSKVALRSAGSFEVSRQNEENIVLLPSQSKTLSVSTTAGSPTYQWYKDGAPIADATNSSLVVNTVGEYYAEVTDNGGSCSAGPKTSEITTIVSPDSFELEIEFIGAYTDCENTDATISLAAVKAVSDTGAKTDVTAELETSFAYQWKLDGATISGETSKTITVSNQEDNGAYKLDGTLDGFNATSNTLNVKLSANQNLTVSANGTILCEGGEAIVLTSSQSLTDQTFEWLKDGQVVDTSSESFTANEIGTYQLIIRTNDCPIISNEVAIRAFDESLLVLDKPKDLIIIEGETGTITASGADSYEWFDANNNLIATQDSYGFQEEGEYLLVASFGSCTVSRVITVVYRDMFAIPNVITANGDGINDLWILPNTYSRDQNVLVTIFNERGEQVFSQTAYENNWPQSTMAFNKPSMIFYYKITRGGKALKQGTITVIK</sequence>
<evidence type="ECO:0000313" key="2">
    <source>
        <dbReference type="EMBL" id="MFC4221742.1"/>
    </source>
</evidence>